<keyword evidence="8" id="KW-1185">Reference proteome</keyword>
<evidence type="ECO:0000256" key="2">
    <source>
        <dbReference type="ARBA" id="ARBA00023015"/>
    </source>
</evidence>
<keyword evidence="3" id="KW-0238">DNA-binding</keyword>
<dbReference type="Gene3D" id="2.40.330.10">
    <property type="entry name" value="DNA-binding pseudobarrel domain"/>
    <property type="match status" value="1"/>
</dbReference>
<sequence length="357" mass="41421">MDKKENEKKGKMEKEENEKKRKMEKEENEKKIKMDRREEELEERRKSAKERIEFLSKKDGSFDRIVEDIKQNPEKGPLEKVIMTQFVNFCHGRKEKKEDDQEEDEGKSKTKRKRSRKRKPNTASLHALAKNFPRDNMIEIKKTKGRCLQMYQEKEAEKSKKGEKGKRINFAKVGLEPPPPMPSDLMEKIKSRGGTDVKLVIMKQLFETDLKTGQDRLSIPEKQVRDPTFLEDHEKKIISDDGRIRVSVIEPCGFDSEMCFRKWPMNTTFIYALTSSWRSVFLREENEELLKKNAVVQLWSFRVNGKLCFALVNVRKGDPDSDSDSDATASGSQKEGGEDDASSSNSTVIDQEEDKSV</sequence>
<evidence type="ECO:0000256" key="1">
    <source>
        <dbReference type="ARBA" id="ARBA00004123"/>
    </source>
</evidence>
<evidence type="ECO:0000313" key="7">
    <source>
        <dbReference type="EMBL" id="EEF40414.1"/>
    </source>
</evidence>
<evidence type="ECO:0000256" key="6">
    <source>
        <dbReference type="SAM" id="MobiDB-lite"/>
    </source>
</evidence>
<protein>
    <recommendedName>
        <fullName evidence="9">TF-B3 domain-containing protein</fullName>
    </recommendedName>
</protein>
<keyword evidence="4" id="KW-0804">Transcription</keyword>
<dbReference type="GO" id="GO:0005634">
    <property type="term" value="C:nucleus"/>
    <property type="evidence" value="ECO:0007669"/>
    <property type="project" value="UniProtKB-SubCell"/>
</dbReference>
<dbReference type="Proteomes" id="UP000008311">
    <property type="component" value="Unassembled WGS sequence"/>
</dbReference>
<organism evidence="7 8">
    <name type="scientific">Ricinus communis</name>
    <name type="common">Castor bean</name>
    <dbReference type="NCBI Taxonomy" id="3988"/>
    <lineage>
        <taxon>Eukaryota</taxon>
        <taxon>Viridiplantae</taxon>
        <taxon>Streptophyta</taxon>
        <taxon>Embryophyta</taxon>
        <taxon>Tracheophyta</taxon>
        <taxon>Spermatophyta</taxon>
        <taxon>Magnoliopsida</taxon>
        <taxon>eudicotyledons</taxon>
        <taxon>Gunneridae</taxon>
        <taxon>Pentapetalae</taxon>
        <taxon>rosids</taxon>
        <taxon>fabids</taxon>
        <taxon>Malpighiales</taxon>
        <taxon>Euphorbiaceae</taxon>
        <taxon>Acalyphoideae</taxon>
        <taxon>Acalypheae</taxon>
        <taxon>Ricinus</taxon>
    </lineage>
</organism>
<evidence type="ECO:0000256" key="4">
    <source>
        <dbReference type="ARBA" id="ARBA00023163"/>
    </source>
</evidence>
<dbReference type="PANTHER" id="PTHR31541:SF25">
    <property type="entry name" value="GAMMA-GLIADIN B"/>
    <property type="match status" value="1"/>
</dbReference>
<dbReference type="EMBL" id="EQ973886">
    <property type="protein sequence ID" value="EEF40414.1"/>
    <property type="molecule type" value="Genomic_DNA"/>
</dbReference>
<feature type="region of interest" description="Disordered" evidence="6">
    <location>
        <begin position="89"/>
        <end position="125"/>
    </location>
</feature>
<dbReference type="InParanoid" id="B9S7P1"/>
<keyword evidence="2" id="KW-0805">Transcription regulation</keyword>
<evidence type="ECO:0000256" key="5">
    <source>
        <dbReference type="ARBA" id="ARBA00023242"/>
    </source>
</evidence>
<dbReference type="Pfam" id="PF03754">
    <property type="entry name" value="At2g31720-like"/>
    <property type="match status" value="1"/>
</dbReference>
<dbReference type="AlphaFoldDB" id="B9S7P1"/>
<evidence type="ECO:0000313" key="8">
    <source>
        <dbReference type="Proteomes" id="UP000008311"/>
    </source>
</evidence>
<evidence type="ECO:0008006" key="9">
    <source>
        <dbReference type="Google" id="ProtNLM"/>
    </source>
</evidence>
<accession>B9S7P1</accession>
<comment type="subcellular location">
    <subcellularLocation>
        <location evidence="1">Nucleus</location>
    </subcellularLocation>
</comment>
<evidence type="ECO:0000256" key="3">
    <source>
        <dbReference type="ARBA" id="ARBA00023125"/>
    </source>
</evidence>
<reference evidence="8" key="1">
    <citation type="journal article" date="2010" name="Nat. Biotechnol.">
        <title>Draft genome sequence of the oilseed species Ricinus communis.</title>
        <authorList>
            <person name="Chan A.P."/>
            <person name="Crabtree J."/>
            <person name="Zhao Q."/>
            <person name="Lorenzi H."/>
            <person name="Orvis J."/>
            <person name="Puiu D."/>
            <person name="Melake-Berhan A."/>
            <person name="Jones K.M."/>
            <person name="Redman J."/>
            <person name="Chen G."/>
            <person name="Cahoon E.B."/>
            <person name="Gedil M."/>
            <person name="Stanke M."/>
            <person name="Haas B.J."/>
            <person name="Wortman J.R."/>
            <person name="Fraser-Liggett C.M."/>
            <person name="Ravel J."/>
            <person name="Rabinowicz P.D."/>
        </authorList>
    </citation>
    <scope>NUCLEOTIDE SEQUENCE [LARGE SCALE GENOMIC DNA]</scope>
    <source>
        <strain evidence="8">cv. Hale</strain>
    </source>
</reference>
<dbReference type="InterPro" id="IPR005508">
    <property type="entry name" value="At2g31720-like"/>
</dbReference>
<dbReference type="PANTHER" id="PTHR31541">
    <property type="entry name" value="B3 DOMAIN PLANT PROTEIN-RELATED"/>
    <property type="match status" value="1"/>
</dbReference>
<name>B9S7P1_RICCO</name>
<proteinExistence type="predicted"/>
<dbReference type="GO" id="GO:0003677">
    <property type="term" value="F:DNA binding"/>
    <property type="evidence" value="ECO:0007669"/>
    <property type="project" value="UniProtKB-KW"/>
</dbReference>
<feature type="region of interest" description="Disordered" evidence="6">
    <location>
        <begin position="316"/>
        <end position="357"/>
    </location>
</feature>
<dbReference type="InterPro" id="IPR015300">
    <property type="entry name" value="DNA-bd_pseudobarrel_sf"/>
</dbReference>
<gene>
    <name evidence="7" type="ORF">RCOM_0610240</name>
</gene>
<keyword evidence="5" id="KW-0539">Nucleus</keyword>
<dbReference type="eggNOG" id="ENOG502S4WY">
    <property type="taxonomic scope" value="Eukaryota"/>
</dbReference>
<feature type="region of interest" description="Disordered" evidence="6">
    <location>
        <begin position="1"/>
        <end position="57"/>
    </location>
</feature>
<feature type="compositionally biased region" description="Basic residues" evidence="6">
    <location>
        <begin position="109"/>
        <end position="120"/>
    </location>
</feature>